<accession>G5AIT8</accession>
<evidence type="ECO:0000313" key="2">
    <source>
        <dbReference type="Proteomes" id="UP000002640"/>
    </source>
</evidence>
<dbReference type="RefSeq" id="XP_009539989.1">
    <property type="nucleotide sequence ID" value="XM_009541694.1"/>
</dbReference>
<proteinExistence type="predicted"/>
<dbReference type="InParanoid" id="G5AIT8"/>
<sequence length="61" mass="6917">MQSGGLSYRKSDLSFFYSRVSYSCYFAFTATPKLANLLLELYAGSVPDRQSRLHLNNLNTC</sequence>
<dbReference type="KEGG" id="psoj:PHYSODRAFT_358110"/>
<dbReference type="Proteomes" id="UP000002640">
    <property type="component" value="Unassembled WGS sequence"/>
</dbReference>
<protein>
    <submittedName>
        <fullName evidence="1">Uncharacterized protein</fullName>
    </submittedName>
</protein>
<evidence type="ECO:0000313" key="1">
    <source>
        <dbReference type="EMBL" id="EGZ04551.1"/>
    </source>
</evidence>
<organism evidence="1 2">
    <name type="scientific">Phytophthora sojae (strain P6497)</name>
    <name type="common">Soybean stem and root rot agent</name>
    <name type="synonym">Phytophthora megasperma f. sp. glycines</name>
    <dbReference type="NCBI Taxonomy" id="1094619"/>
    <lineage>
        <taxon>Eukaryota</taxon>
        <taxon>Sar</taxon>
        <taxon>Stramenopiles</taxon>
        <taxon>Oomycota</taxon>
        <taxon>Peronosporomycetes</taxon>
        <taxon>Peronosporales</taxon>
        <taxon>Peronosporaceae</taxon>
        <taxon>Phytophthora</taxon>
    </lineage>
</organism>
<gene>
    <name evidence="1" type="ORF">PHYSODRAFT_358110</name>
</gene>
<dbReference type="EMBL" id="JH159179">
    <property type="protein sequence ID" value="EGZ04551.1"/>
    <property type="molecule type" value="Genomic_DNA"/>
</dbReference>
<name>G5AIT8_PHYSP</name>
<keyword evidence="2" id="KW-1185">Reference proteome</keyword>
<dbReference type="AlphaFoldDB" id="G5AIT8"/>
<reference evidence="1 2" key="1">
    <citation type="journal article" date="2006" name="Science">
        <title>Phytophthora genome sequences uncover evolutionary origins and mechanisms of pathogenesis.</title>
        <authorList>
            <person name="Tyler B.M."/>
            <person name="Tripathy S."/>
            <person name="Zhang X."/>
            <person name="Dehal P."/>
            <person name="Jiang R.H."/>
            <person name="Aerts A."/>
            <person name="Arredondo F.D."/>
            <person name="Baxter L."/>
            <person name="Bensasson D."/>
            <person name="Beynon J.L."/>
            <person name="Chapman J."/>
            <person name="Damasceno C.M."/>
            <person name="Dorrance A.E."/>
            <person name="Dou D."/>
            <person name="Dickerman A.W."/>
            <person name="Dubchak I.L."/>
            <person name="Garbelotto M."/>
            <person name="Gijzen M."/>
            <person name="Gordon S.G."/>
            <person name="Govers F."/>
            <person name="Grunwald N.J."/>
            <person name="Huang W."/>
            <person name="Ivors K.L."/>
            <person name="Jones R.W."/>
            <person name="Kamoun S."/>
            <person name="Krampis K."/>
            <person name="Lamour K.H."/>
            <person name="Lee M.K."/>
            <person name="McDonald W.H."/>
            <person name="Medina M."/>
            <person name="Meijer H.J."/>
            <person name="Nordberg E.K."/>
            <person name="Maclean D.J."/>
            <person name="Ospina-Giraldo M.D."/>
            <person name="Morris P.F."/>
            <person name="Phuntumart V."/>
            <person name="Putnam N.H."/>
            <person name="Rash S."/>
            <person name="Rose J.K."/>
            <person name="Sakihama Y."/>
            <person name="Salamov A.A."/>
            <person name="Savidor A."/>
            <person name="Scheuring C.F."/>
            <person name="Smith B.M."/>
            <person name="Sobral B.W."/>
            <person name="Terry A."/>
            <person name="Torto-Alalibo T.A."/>
            <person name="Win J."/>
            <person name="Xu Z."/>
            <person name="Zhang H."/>
            <person name="Grigoriev I.V."/>
            <person name="Rokhsar D.S."/>
            <person name="Boore J.L."/>
        </authorList>
    </citation>
    <scope>NUCLEOTIDE SEQUENCE [LARGE SCALE GENOMIC DNA]</scope>
    <source>
        <strain evidence="1 2">P6497</strain>
    </source>
</reference>
<dbReference type="GeneID" id="20649983"/>